<proteinExistence type="predicted"/>
<name>A0A0E9TTQ4_ANGAN</name>
<organism evidence="1">
    <name type="scientific">Anguilla anguilla</name>
    <name type="common">European freshwater eel</name>
    <name type="synonym">Muraena anguilla</name>
    <dbReference type="NCBI Taxonomy" id="7936"/>
    <lineage>
        <taxon>Eukaryota</taxon>
        <taxon>Metazoa</taxon>
        <taxon>Chordata</taxon>
        <taxon>Craniata</taxon>
        <taxon>Vertebrata</taxon>
        <taxon>Euteleostomi</taxon>
        <taxon>Actinopterygii</taxon>
        <taxon>Neopterygii</taxon>
        <taxon>Teleostei</taxon>
        <taxon>Anguilliformes</taxon>
        <taxon>Anguillidae</taxon>
        <taxon>Anguilla</taxon>
    </lineage>
</organism>
<protein>
    <submittedName>
        <fullName evidence="1">Uncharacterized protein</fullName>
    </submittedName>
</protein>
<reference evidence="1" key="2">
    <citation type="journal article" date="2015" name="Fish Shellfish Immunol.">
        <title>Early steps in the European eel (Anguilla anguilla)-Vibrio vulnificus interaction in the gills: Role of the RtxA13 toxin.</title>
        <authorList>
            <person name="Callol A."/>
            <person name="Pajuelo D."/>
            <person name="Ebbesson L."/>
            <person name="Teles M."/>
            <person name="MacKenzie S."/>
            <person name="Amaro C."/>
        </authorList>
    </citation>
    <scope>NUCLEOTIDE SEQUENCE</scope>
</reference>
<evidence type="ECO:0000313" key="1">
    <source>
        <dbReference type="EMBL" id="JAH56832.1"/>
    </source>
</evidence>
<reference evidence="1" key="1">
    <citation type="submission" date="2014-11" db="EMBL/GenBank/DDBJ databases">
        <authorList>
            <person name="Amaro Gonzalez C."/>
        </authorList>
    </citation>
    <scope>NUCLEOTIDE SEQUENCE</scope>
</reference>
<dbReference type="EMBL" id="GBXM01051745">
    <property type="protein sequence ID" value="JAH56832.1"/>
    <property type="molecule type" value="Transcribed_RNA"/>
</dbReference>
<sequence length="31" mass="3699">MLLTSVLECRNYFLDLKTMNSFQDCRCNQLV</sequence>
<accession>A0A0E9TTQ4</accession>
<dbReference type="AlphaFoldDB" id="A0A0E9TTQ4"/>